<evidence type="ECO:0000259" key="1">
    <source>
        <dbReference type="PROSITE" id="PS50883"/>
    </source>
</evidence>
<dbReference type="InterPro" id="IPR035919">
    <property type="entry name" value="EAL_sf"/>
</dbReference>
<protein>
    <submittedName>
        <fullName evidence="3">HDOD domain-containing protein</fullName>
    </submittedName>
</protein>
<name>A0A420EG31_9ALTE</name>
<keyword evidence="4" id="KW-1185">Reference proteome</keyword>
<feature type="domain" description="HDOD" evidence="2">
    <location>
        <begin position="200"/>
        <end position="384"/>
    </location>
</feature>
<proteinExistence type="predicted"/>
<dbReference type="PROSITE" id="PS50883">
    <property type="entry name" value="EAL"/>
    <property type="match status" value="1"/>
</dbReference>
<evidence type="ECO:0000313" key="4">
    <source>
        <dbReference type="Proteomes" id="UP000286482"/>
    </source>
</evidence>
<sequence>MTDFSYLARQAILNEDQDVVAYELLYRNSANNVFPMVPENEATSKVIEHSFFHMGIEQVAGACPCFVNFPRQALLDMIPCLISPQQIVIELLENLEPNVQLLETVEQLHTKGYLFALDDFLYSEQWEPFFKFISFVKFDIQISSTQEISDTIEHLQSYPIQFLAEKVEDYTQFEQMKLLGCTLFQGYFFCRPQMFRKPQLSSSQVSALALLAEVYRSDTSPAKLHSIISKDLSISYKLLKYVNTLIYSNAKPVSSFSQAISFLGQQKLQRFASLVAMASAAQDKPRELFSMALVRANFCESMAKASKKADPDHAFLTGLFSLMPTILDQDMSVILSEIGVANEVNDALMTRRGTLALYLSLIIDLEKASWPTLQTKSVRFGLDEKVISEYYFNALSDAQFQHACLR</sequence>
<gene>
    <name evidence="3" type="ORF">DBZ36_04140</name>
</gene>
<dbReference type="SUPFAM" id="SSF109604">
    <property type="entry name" value="HD-domain/PDEase-like"/>
    <property type="match status" value="1"/>
</dbReference>
<dbReference type="InterPro" id="IPR014408">
    <property type="entry name" value="dGMP_Pdiesterase_EAL/HD-GYP"/>
</dbReference>
<dbReference type="EMBL" id="RAQO01000004">
    <property type="protein sequence ID" value="RKF19665.1"/>
    <property type="molecule type" value="Genomic_DNA"/>
</dbReference>
<reference evidence="3 4" key="1">
    <citation type="submission" date="2018-09" db="EMBL/GenBank/DDBJ databases">
        <authorList>
            <person name="Wang Z."/>
        </authorList>
    </citation>
    <scope>NUCLEOTIDE SEQUENCE [LARGE SCALE GENOMIC DNA]</scope>
    <source>
        <strain evidence="3 4">ALS 81</strain>
    </source>
</reference>
<dbReference type="SUPFAM" id="SSF141868">
    <property type="entry name" value="EAL domain-like"/>
    <property type="match status" value="1"/>
</dbReference>
<dbReference type="RefSeq" id="WP_120353670.1">
    <property type="nucleotide sequence ID" value="NZ_RAQO01000004.1"/>
</dbReference>
<dbReference type="InterPro" id="IPR001633">
    <property type="entry name" value="EAL_dom"/>
</dbReference>
<dbReference type="InterPro" id="IPR052340">
    <property type="entry name" value="RNase_Y/CdgJ"/>
</dbReference>
<dbReference type="Gene3D" id="3.20.20.450">
    <property type="entry name" value="EAL domain"/>
    <property type="match status" value="1"/>
</dbReference>
<accession>A0A420EG31</accession>
<evidence type="ECO:0000259" key="2">
    <source>
        <dbReference type="PROSITE" id="PS51833"/>
    </source>
</evidence>
<evidence type="ECO:0000313" key="3">
    <source>
        <dbReference type="EMBL" id="RKF19665.1"/>
    </source>
</evidence>
<dbReference type="PANTHER" id="PTHR33525">
    <property type="match status" value="1"/>
</dbReference>
<feature type="domain" description="EAL" evidence="1">
    <location>
        <begin position="1"/>
        <end position="206"/>
    </location>
</feature>
<dbReference type="PIRSF" id="PIRSF003180">
    <property type="entry name" value="DiGMPpdiest_YuxH"/>
    <property type="match status" value="1"/>
</dbReference>
<dbReference type="AlphaFoldDB" id="A0A420EG31"/>
<dbReference type="OrthoDB" id="9804751at2"/>
<dbReference type="Proteomes" id="UP000286482">
    <property type="component" value="Unassembled WGS sequence"/>
</dbReference>
<dbReference type="PROSITE" id="PS51833">
    <property type="entry name" value="HDOD"/>
    <property type="match status" value="1"/>
</dbReference>
<dbReference type="SMART" id="SM00052">
    <property type="entry name" value="EAL"/>
    <property type="match status" value="1"/>
</dbReference>
<dbReference type="Pfam" id="PF08668">
    <property type="entry name" value="HDOD"/>
    <property type="match status" value="1"/>
</dbReference>
<dbReference type="PANTHER" id="PTHR33525:SF4">
    <property type="entry name" value="CYCLIC DI-GMP PHOSPHODIESTERASE CDGJ"/>
    <property type="match status" value="1"/>
</dbReference>
<dbReference type="Gene3D" id="1.10.3210.10">
    <property type="entry name" value="Hypothetical protein af1432"/>
    <property type="match status" value="1"/>
</dbReference>
<organism evidence="3 4">
    <name type="scientific">Alginatibacterium sediminis</name>
    <dbReference type="NCBI Taxonomy" id="2164068"/>
    <lineage>
        <taxon>Bacteria</taxon>
        <taxon>Pseudomonadati</taxon>
        <taxon>Pseudomonadota</taxon>
        <taxon>Gammaproteobacteria</taxon>
        <taxon>Alteromonadales</taxon>
        <taxon>Alteromonadaceae</taxon>
        <taxon>Alginatibacterium</taxon>
    </lineage>
</organism>
<dbReference type="Pfam" id="PF00563">
    <property type="entry name" value="EAL"/>
    <property type="match status" value="1"/>
</dbReference>
<comment type="caution">
    <text evidence="3">The sequence shown here is derived from an EMBL/GenBank/DDBJ whole genome shotgun (WGS) entry which is preliminary data.</text>
</comment>
<dbReference type="InterPro" id="IPR013976">
    <property type="entry name" value="HDOD"/>
</dbReference>